<dbReference type="OrthoDB" id="7428913at2"/>
<dbReference type="PATRIC" id="fig|645517.4.peg.409"/>
<keyword evidence="1" id="KW-0732">Signal</keyword>
<evidence type="ECO:0000256" key="1">
    <source>
        <dbReference type="SAM" id="SignalP"/>
    </source>
</evidence>
<organism evidence="2 3">
    <name type="scientific">Paraurantiacibacter namhicola</name>
    <dbReference type="NCBI Taxonomy" id="645517"/>
    <lineage>
        <taxon>Bacteria</taxon>
        <taxon>Pseudomonadati</taxon>
        <taxon>Pseudomonadota</taxon>
        <taxon>Alphaproteobacteria</taxon>
        <taxon>Sphingomonadales</taxon>
        <taxon>Erythrobacteraceae</taxon>
        <taxon>Paraurantiacibacter</taxon>
    </lineage>
</organism>
<reference evidence="2 3" key="1">
    <citation type="submission" date="2016-07" db="EMBL/GenBank/DDBJ databases">
        <title>Complete genome sequence of Altererythrobacter namhicola JCM 16345T, containing esterase-encoding genes.</title>
        <authorList>
            <person name="Cheng H."/>
            <person name="Wu Y.-H."/>
            <person name="Jian S.-L."/>
            <person name="Huo Y.-Y."/>
            <person name="Wang C.-S."/>
            <person name="Xu X.-W."/>
        </authorList>
    </citation>
    <scope>NUCLEOTIDE SEQUENCE [LARGE SCALE GENOMIC DNA]</scope>
    <source>
        <strain evidence="2 3">JCM 16345</strain>
    </source>
</reference>
<sequence>MVARAFLLSLRACALLGLGLSLQACLAKAAWDVATLPVKAAGAVVDGVTTSQSEADEKRGREIRKLEERLGRLERDYYKADAKCLRGDAEKCRERDSIAAEMREISRQLPASPEP</sequence>
<dbReference type="KEGG" id="anh:A6F65_00409"/>
<feature type="signal peptide" evidence="1">
    <location>
        <begin position="1"/>
        <end position="29"/>
    </location>
</feature>
<feature type="chain" id="PRO_5008884272" evidence="1">
    <location>
        <begin position="30"/>
        <end position="115"/>
    </location>
</feature>
<name>A0A1C7D5J2_9SPHN</name>
<dbReference type="AlphaFoldDB" id="A0A1C7D5J2"/>
<keyword evidence="3" id="KW-1185">Reference proteome</keyword>
<proteinExistence type="predicted"/>
<dbReference type="PROSITE" id="PS51257">
    <property type="entry name" value="PROKAR_LIPOPROTEIN"/>
    <property type="match status" value="1"/>
</dbReference>
<protein>
    <submittedName>
        <fullName evidence="2">Uncharacterized protein</fullName>
    </submittedName>
</protein>
<evidence type="ECO:0000313" key="2">
    <source>
        <dbReference type="EMBL" id="ANU06734.1"/>
    </source>
</evidence>
<gene>
    <name evidence="2" type="ORF">A6F65_00409</name>
</gene>
<evidence type="ECO:0000313" key="3">
    <source>
        <dbReference type="Proteomes" id="UP000092698"/>
    </source>
</evidence>
<dbReference type="EMBL" id="CP016545">
    <property type="protein sequence ID" value="ANU06734.1"/>
    <property type="molecule type" value="Genomic_DNA"/>
</dbReference>
<dbReference type="STRING" id="645517.A6F65_00409"/>
<dbReference type="Proteomes" id="UP000092698">
    <property type="component" value="Chromosome"/>
</dbReference>
<accession>A0A1C7D5J2</accession>